<dbReference type="Proteomes" id="UP001291687">
    <property type="component" value="Unassembled WGS sequence"/>
</dbReference>
<evidence type="ECO:0000256" key="1">
    <source>
        <dbReference type="ARBA" id="ARBA00001946"/>
    </source>
</evidence>
<name>A0ABU5NCN0_9RICK</name>
<dbReference type="Gene3D" id="3.40.120.10">
    <property type="entry name" value="Alpha-D-Glucose-1,6-Bisphosphate, subunit A, domain 3"/>
    <property type="match status" value="3"/>
</dbReference>
<keyword evidence="13" id="KW-1185">Reference proteome</keyword>
<dbReference type="InterPro" id="IPR005841">
    <property type="entry name" value="Alpha-D-phosphohexomutase_SF"/>
</dbReference>
<evidence type="ECO:0000256" key="6">
    <source>
        <dbReference type="ARBA" id="ARBA00023235"/>
    </source>
</evidence>
<feature type="domain" description="Alpha-D-phosphohexomutase C-terminal" evidence="8">
    <location>
        <begin position="375"/>
        <end position="447"/>
    </location>
</feature>
<evidence type="ECO:0000313" key="12">
    <source>
        <dbReference type="EMBL" id="MEA0970934.1"/>
    </source>
</evidence>
<feature type="domain" description="Alpha-D-phosphohexomutase alpha/beta/alpha" evidence="10">
    <location>
        <begin position="156"/>
        <end position="255"/>
    </location>
</feature>
<dbReference type="InterPro" id="IPR016055">
    <property type="entry name" value="A-D-PHexomutase_a/b/a-I/II/III"/>
</dbReference>
<evidence type="ECO:0000259" key="8">
    <source>
        <dbReference type="Pfam" id="PF00408"/>
    </source>
</evidence>
<keyword evidence="6" id="KW-0413">Isomerase</keyword>
<evidence type="ECO:0000256" key="4">
    <source>
        <dbReference type="ARBA" id="ARBA00022723"/>
    </source>
</evidence>
<dbReference type="InterPro" id="IPR005846">
    <property type="entry name" value="A-D-PHexomutase_a/b/a-III"/>
</dbReference>
<dbReference type="CDD" id="cd03089">
    <property type="entry name" value="PMM_PGM"/>
    <property type="match status" value="1"/>
</dbReference>
<dbReference type="SUPFAM" id="SSF53738">
    <property type="entry name" value="Phosphoglucomutase, first 3 domains"/>
    <property type="match status" value="3"/>
</dbReference>
<accession>A0ABU5NCN0</accession>
<dbReference type="InterPro" id="IPR036900">
    <property type="entry name" value="A-D-PHexomutase_C_sf"/>
</dbReference>
<evidence type="ECO:0000259" key="11">
    <source>
        <dbReference type="Pfam" id="PF02880"/>
    </source>
</evidence>
<evidence type="ECO:0000256" key="5">
    <source>
        <dbReference type="ARBA" id="ARBA00022842"/>
    </source>
</evidence>
<dbReference type="EMBL" id="JARJFB010000062">
    <property type="protein sequence ID" value="MEA0970934.1"/>
    <property type="molecule type" value="Genomic_DNA"/>
</dbReference>
<dbReference type="PROSITE" id="PS00710">
    <property type="entry name" value="PGM_PMM"/>
    <property type="match status" value="1"/>
</dbReference>
<dbReference type="InterPro" id="IPR005845">
    <property type="entry name" value="A-D-PHexomutase_a/b/a-II"/>
</dbReference>
<dbReference type="PANTHER" id="PTHR43771">
    <property type="entry name" value="PHOSPHOMANNOMUTASE"/>
    <property type="match status" value="1"/>
</dbReference>
<gene>
    <name evidence="12" type="ORF">Megvenef_00903</name>
</gene>
<dbReference type="InterPro" id="IPR005843">
    <property type="entry name" value="A-D-PHexomutase_C"/>
</dbReference>
<dbReference type="Pfam" id="PF02879">
    <property type="entry name" value="PGM_PMM_II"/>
    <property type="match status" value="1"/>
</dbReference>
<dbReference type="PRINTS" id="PR00509">
    <property type="entry name" value="PGMPMM"/>
</dbReference>
<organism evidence="12 13">
    <name type="scientific">Candidatus Megaera venefica</name>
    <dbReference type="NCBI Taxonomy" id="2055910"/>
    <lineage>
        <taxon>Bacteria</taxon>
        <taxon>Pseudomonadati</taxon>
        <taxon>Pseudomonadota</taxon>
        <taxon>Alphaproteobacteria</taxon>
        <taxon>Rickettsiales</taxon>
        <taxon>Rickettsiaceae</taxon>
        <taxon>Candidatus Megaera</taxon>
    </lineage>
</organism>
<keyword evidence="5 7" id="KW-0460">Magnesium</keyword>
<evidence type="ECO:0000259" key="10">
    <source>
        <dbReference type="Pfam" id="PF02879"/>
    </source>
</evidence>
<dbReference type="Pfam" id="PF00408">
    <property type="entry name" value="PGM_PMM_IV"/>
    <property type="match status" value="1"/>
</dbReference>
<feature type="domain" description="Alpha-D-phosphohexomutase alpha/beta/alpha" evidence="9">
    <location>
        <begin position="7"/>
        <end position="124"/>
    </location>
</feature>
<keyword evidence="3" id="KW-0597">Phosphoprotein</keyword>
<reference evidence="12 13" key="1">
    <citation type="submission" date="2023-03" db="EMBL/GenBank/DDBJ databases">
        <title>Host association and intracellularity evolved multiple times independently in the Rickettsiales.</title>
        <authorList>
            <person name="Castelli M."/>
            <person name="Nardi T."/>
            <person name="Gammuto L."/>
            <person name="Bellinzona G."/>
            <person name="Sabaneyeva E."/>
            <person name="Potekhin A."/>
            <person name="Serra V."/>
            <person name="Petroni G."/>
            <person name="Sassera D."/>
        </authorList>
    </citation>
    <scope>NUCLEOTIDE SEQUENCE [LARGE SCALE GENOMIC DNA]</scope>
    <source>
        <strain evidence="12 13">Sr 2-6</strain>
    </source>
</reference>
<protein>
    <submittedName>
        <fullName evidence="12">Phosphomannomutase/phosphoglucomutase</fullName>
    </submittedName>
</protein>
<dbReference type="Gene3D" id="3.30.310.50">
    <property type="entry name" value="Alpha-D-phosphohexomutase, C-terminal domain"/>
    <property type="match status" value="1"/>
</dbReference>
<dbReference type="SUPFAM" id="SSF55957">
    <property type="entry name" value="Phosphoglucomutase, C-terminal domain"/>
    <property type="match status" value="1"/>
</dbReference>
<comment type="cofactor">
    <cofactor evidence="1">
        <name>Mg(2+)</name>
        <dbReference type="ChEBI" id="CHEBI:18420"/>
    </cofactor>
</comment>
<comment type="caution">
    <text evidence="12">The sequence shown here is derived from an EMBL/GenBank/DDBJ whole genome shotgun (WGS) entry which is preliminary data.</text>
</comment>
<proteinExistence type="inferred from homology"/>
<evidence type="ECO:0000256" key="3">
    <source>
        <dbReference type="ARBA" id="ARBA00022553"/>
    </source>
</evidence>
<dbReference type="Pfam" id="PF02878">
    <property type="entry name" value="PGM_PMM_I"/>
    <property type="match status" value="1"/>
</dbReference>
<sequence>MNKLLCFKAYDIRGKVPYELDEELAYKIGLAYSAIINPGKVVVGYDVRLESLSLTKALISGLIDSGSSVINIGLCGTEEVYFHTFSNENSGVGGGIMVTASHNPKGYNGMKMVSRGSRPISLSDGLKDIHDYILNSPNPTFSGSKGSELLKEDKTSYISHLTEYVDIKKLKPLKIVVNPGNGPAGIVIKLLEKFLPFEFVYINEQPDGNFPNGVPNPMIPENRLATSEAVIYNKADFGIAWDGDFDRCFLFDENGEFIEGYYIVGLLAENFLKKYPNQKIIHDPRLTWNTIDIVKEHGGVPLQCKSGHSFIKEKMRQENAIYGGEMSAHHYFRQFAYCDSGMLPWLLVSELISKTGDNLSVLVGNRISKFPCSGEINYKVENTVEIIKRLEDHFAAKNPRIDRMDGISLEFTDWRFNLRESNTEPLIRLNLEVKGEEESISERIAEIEAVINSYSSGSE</sequence>
<keyword evidence="4 7" id="KW-0479">Metal-binding</keyword>
<evidence type="ECO:0000259" key="9">
    <source>
        <dbReference type="Pfam" id="PF02878"/>
    </source>
</evidence>
<dbReference type="InterPro" id="IPR005844">
    <property type="entry name" value="A-D-PHexomutase_a/b/a-I"/>
</dbReference>
<comment type="similarity">
    <text evidence="2 7">Belongs to the phosphohexose mutase family.</text>
</comment>
<dbReference type="RefSeq" id="WP_322776831.1">
    <property type="nucleotide sequence ID" value="NZ_JARJFB010000062.1"/>
</dbReference>
<dbReference type="Pfam" id="PF02880">
    <property type="entry name" value="PGM_PMM_III"/>
    <property type="match status" value="1"/>
</dbReference>
<dbReference type="PANTHER" id="PTHR43771:SF1">
    <property type="entry name" value="PHOSPHOMANNOMUTASE"/>
    <property type="match status" value="1"/>
</dbReference>
<evidence type="ECO:0000256" key="7">
    <source>
        <dbReference type="RuleBase" id="RU004326"/>
    </source>
</evidence>
<evidence type="ECO:0000256" key="2">
    <source>
        <dbReference type="ARBA" id="ARBA00010231"/>
    </source>
</evidence>
<dbReference type="InterPro" id="IPR016066">
    <property type="entry name" value="A-D-PHexomutase_CS"/>
</dbReference>
<evidence type="ECO:0000313" key="13">
    <source>
        <dbReference type="Proteomes" id="UP001291687"/>
    </source>
</evidence>
<feature type="domain" description="Alpha-D-phosphohexomutase alpha/beta/alpha" evidence="11">
    <location>
        <begin position="260"/>
        <end position="369"/>
    </location>
</feature>